<dbReference type="EMBL" id="LCNM01000012">
    <property type="protein sequence ID" value="KKU56098.1"/>
    <property type="molecule type" value="Genomic_DNA"/>
</dbReference>
<protein>
    <submittedName>
        <fullName evidence="4">Uncharacterized protein</fullName>
    </submittedName>
</protein>
<name>A0A0G1TPP7_9BACT</name>
<dbReference type="CDD" id="cd22533">
    <property type="entry name" value="KH-II_YlqC-like"/>
    <property type="match status" value="1"/>
</dbReference>
<dbReference type="GO" id="GO:0003723">
    <property type="term" value="F:RNA binding"/>
    <property type="evidence" value="ECO:0007669"/>
    <property type="project" value="UniProtKB-KW"/>
</dbReference>
<dbReference type="Proteomes" id="UP000034607">
    <property type="component" value="Unassembled WGS sequence"/>
</dbReference>
<evidence type="ECO:0000256" key="2">
    <source>
        <dbReference type="ARBA" id="ARBA00022884"/>
    </source>
</evidence>
<evidence type="ECO:0000256" key="1">
    <source>
        <dbReference type="ARBA" id="ARBA00022490"/>
    </source>
</evidence>
<accession>A0A0G1TPP7</accession>
<proteinExistence type="predicted"/>
<feature type="region of interest" description="Disordered" evidence="3">
    <location>
        <begin position="75"/>
        <end position="96"/>
    </location>
</feature>
<dbReference type="InterPro" id="IPR020627">
    <property type="entry name" value="KhpA"/>
</dbReference>
<dbReference type="PANTHER" id="PTHR34654">
    <property type="entry name" value="UPF0109 PROTEIN SCO5592"/>
    <property type="match status" value="1"/>
</dbReference>
<reference evidence="4 5" key="1">
    <citation type="journal article" date="2015" name="Nature">
        <title>rRNA introns, odd ribosomes, and small enigmatic genomes across a large radiation of phyla.</title>
        <authorList>
            <person name="Brown C.T."/>
            <person name="Hug L.A."/>
            <person name="Thomas B.C."/>
            <person name="Sharon I."/>
            <person name="Castelle C.J."/>
            <person name="Singh A."/>
            <person name="Wilkins M.J."/>
            <person name="Williams K.H."/>
            <person name="Banfield J.F."/>
        </authorList>
    </citation>
    <scope>NUCLEOTIDE SEQUENCE [LARGE SCALE GENOMIC DNA]</scope>
</reference>
<dbReference type="Pfam" id="PF13083">
    <property type="entry name" value="KH_KhpA-B"/>
    <property type="match status" value="1"/>
</dbReference>
<evidence type="ECO:0000313" key="4">
    <source>
        <dbReference type="EMBL" id="KKU56098.1"/>
    </source>
</evidence>
<gene>
    <name evidence="4" type="ORF">UX78_C0012G0031</name>
</gene>
<dbReference type="PANTHER" id="PTHR34654:SF1">
    <property type="entry name" value="RNA-BINDING PROTEIN KHPA"/>
    <property type="match status" value="1"/>
</dbReference>
<keyword evidence="2" id="KW-0694">RNA-binding</keyword>
<dbReference type="SUPFAM" id="SSF54814">
    <property type="entry name" value="Prokaryotic type KH domain (KH-domain type II)"/>
    <property type="match status" value="1"/>
</dbReference>
<organism evidence="4 5">
    <name type="scientific">Candidatus Amesbacteria bacterium GW2011_GWA2_47_11</name>
    <dbReference type="NCBI Taxonomy" id="1618357"/>
    <lineage>
        <taxon>Bacteria</taxon>
        <taxon>Candidatus Amesiibacteriota</taxon>
    </lineage>
</organism>
<dbReference type="AlphaFoldDB" id="A0A0G1TPP7"/>
<dbReference type="Gene3D" id="3.30.300.20">
    <property type="match status" value="1"/>
</dbReference>
<keyword evidence="1" id="KW-0963">Cytoplasm</keyword>
<evidence type="ECO:0000313" key="5">
    <source>
        <dbReference type="Proteomes" id="UP000034607"/>
    </source>
</evidence>
<evidence type="ECO:0000256" key="3">
    <source>
        <dbReference type="SAM" id="MobiDB-lite"/>
    </source>
</evidence>
<comment type="caution">
    <text evidence="4">The sequence shown here is derived from an EMBL/GenBank/DDBJ whole genome shotgun (WGS) entry which is preliminary data.</text>
</comment>
<dbReference type="InterPro" id="IPR015946">
    <property type="entry name" value="KH_dom-like_a/b"/>
</dbReference>
<dbReference type="InterPro" id="IPR009019">
    <property type="entry name" value="KH_sf_prok-type"/>
</dbReference>
<sequence>MEDFLRFLITPLLSHPDKLQITGSNAALTLKVDDTDVGRVIGKNGHVINAIRTLLHTYSSVRQLPFTNLTLDAQPVPKKESPILPPSGARKTAVSG</sequence>